<dbReference type="EMBL" id="UZAM01013890">
    <property type="protein sequence ID" value="VDP30707.1"/>
    <property type="molecule type" value="Genomic_DNA"/>
</dbReference>
<evidence type="ECO:0000259" key="1">
    <source>
        <dbReference type="Pfam" id="PF23385"/>
    </source>
</evidence>
<dbReference type="AlphaFoldDB" id="A0A183J355"/>
<keyword evidence="3" id="KW-1185">Reference proteome</keyword>
<name>A0A183J355_9BILA</name>
<dbReference type="WBParaSite" id="SBAD_0001066701-mRNA-1">
    <property type="protein sequence ID" value="SBAD_0001066701-mRNA-1"/>
    <property type="gene ID" value="SBAD_0001066701"/>
</dbReference>
<dbReference type="Proteomes" id="UP000270296">
    <property type="component" value="Unassembled WGS sequence"/>
</dbReference>
<evidence type="ECO:0000313" key="4">
    <source>
        <dbReference type="WBParaSite" id="SBAD_0001066701-mRNA-1"/>
    </source>
</evidence>
<accession>A0A183J355</accession>
<dbReference type="Pfam" id="PF23385">
    <property type="entry name" value="Beta-prop_IFT140_2nd"/>
    <property type="match status" value="1"/>
</dbReference>
<proteinExistence type="predicted"/>
<evidence type="ECO:0000313" key="2">
    <source>
        <dbReference type="EMBL" id="VDP30707.1"/>
    </source>
</evidence>
<reference evidence="2 3" key="2">
    <citation type="submission" date="2018-11" db="EMBL/GenBank/DDBJ databases">
        <authorList>
            <consortium name="Pathogen Informatics"/>
        </authorList>
    </citation>
    <scope>NUCLEOTIDE SEQUENCE [LARGE SCALE GENOMIC DNA]</scope>
</reference>
<protein>
    <submittedName>
        <fullName evidence="4">CNH domain-containing protein</fullName>
    </submittedName>
</protein>
<organism evidence="4">
    <name type="scientific">Soboliphyme baturini</name>
    <dbReference type="NCBI Taxonomy" id="241478"/>
    <lineage>
        <taxon>Eukaryota</taxon>
        <taxon>Metazoa</taxon>
        <taxon>Ecdysozoa</taxon>
        <taxon>Nematoda</taxon>
        <taxon>Enoplea</taxon>
        <taxon>Dorylaimia</taxon>
        <taxon>Dioctophymatida</taxon>
        <taxon>Dioctophymatoidea</taxon>
        <taxon>Soboliphymatidae</taxon>
        <taxon>Soboliphyme</taxon>
    </lineage>
</organism>
<gene>
    <name evidence="2" type="ORF">SBAD_LOCUS10303</name>
</gene>
<evidence type="ECO:0000313" key="3">
    <source>
        <dbReference type="Proteomes" id="UP000270296"/>
    </source>
</evidence>
<sequence length="177" mass="20299">MRILRIWFQFIAVQTGPFKIMVYNCNAGTTSECMFDIDVRSVFITGQYLLCCCGSMLIIKEILNPDDFSQIASINVSSSVFAAEKHKVFVGLPKKVLQYTFQGEVKQELPLNDLDGSLFSMDYNNGFLLVTTNTGHFRIYKTANKYVVVFSWKDVPAYKFGRRNAIREFVQQILLMK</sequence>
<dbReference type="InterPro" id="IPR056155">
    <property type="entry name" value="Beta-prop_IFT140_2nd"/>
</dbReference>
<reference evidence="4" key="1">
    <citation type="submission" date="2016-06" db="UniProtKB">
        <authorList>
            <consortium name="WormBaseParasite"/>
        </authorList>
    </citation>
    <scope>IDENTIFICATION</scope>
</reference>
<feature type="domain" description="IFT140 second beta-propeller" evidence="1">
    <location>
        <begin position="9"/>
        <end position="141"/>
    </location>
</feature>